<evidence type="ECO:0000313" key="14">
    <source>
        <dbReference type="EMBL" id="OGG66224.1"/>
    </source>
</evidence>
<keyword evidence="5" id="KW-0686">Riboflavin biosynthesis</keyword>
<comment type="function">
    <text evidence="11">Catalyzes the conversion of GTP to 2,5-diamino-6-ribosylamino-4(3H)-pyrimidinone 5'-phosphate (DARP), formate and pyrophosphate.</text>
</comment>
<dbReference type="Pfam" id="PF00925">
    <property type="entry name" value="GTP_cyclohydro2"/>
    <property type="match status" value="1"/>
</dbReference>
<dbReference type="CDD" id="cd00641">
    <property type="entry name" value="GTP_cyclohydro2"/>
    <property type="match status" value="1"/>
</dbReference>
<dbReference type="InterPro" id="IPR036144">
    <property type="entry name" value="RibA-like_sf"/>
</dbReference>
<organism evidence="14 15">
    <name type="scientific">Candidatus Kaiserbacteria bacterium RIFCSPHIGHO2_02_FULL_55_20</name>
    <dbReference type="NCBI Taxonomy" id="1798497"/>
    <lineage>
        <taxon>Bacteria</taxon>
        <taxon>Candidatus Kaiseribacteriota</taxon>
    </lineage>
</organism>
<comment type="similarity">
    <text evidence="3">In the N-terminal section; belongs to the DHBP synthase family.</text>
</comment>
<dbReference type="PANTHER" id="PTHR21327:SF18">
    <property type="entry name" value="3,4-DIHYDROXY-2-BUTANONE 4-PHOSPHATE SYNTHASE"/>
    <property type="match status" value="1"/>
</dbReference>
<evidence type="ECO:0000256" key="1">
    <source>
        <dbReference type="ARBA" id="ARBA00001947"/>
    </source>
</evidence>
<evidence type="ECO:0000313" key="15">
    <source>
        <dbReference type="Proteomes" id="UP000177652"/>
    </source>
</evidence>
<dbReference type="HAMAP" id="MF_00179">
    <property type="entry name" value="RibA"/>
    <property type="match status" value="1"/>
</dbReference>
<comment type="cofactor">
    <cofactor evidence="1">
        <name>Zn(2+)</name>
        <dbReference type="ChEBI" id="CHEBI:29105"/>
    </cofactor>
</comment>
<dbReference type="Proteomes" id="UP000177652">
    <property type="component" value="Unassembled WGS sequence"/>
</dbReference>
<accession>A0A1F6DXQ8</accession>
<dbReference type="InterPro" id="IPR032677">
    <property type="entry name" value="GTP_cyclohydro_II"/>
</dbReference>
<evidence type="ECO:0000259" key="13">
    <source>
        <dbReference type="Pfam" id="PF00925"/>
    </source>
</evidence>
<evidence type="ECO:0000256" key="7">
    <source>
        <dbReference type="ARBA" id="ARBA00022741"/>
    </source>
</evidence>
<dbReference type="Gene3D" id="3.40.50.10990">
    <property type="entry name" value="GTP cyclohydrolase II"/>
    <property type="match status" value="1"/>
</dbReference>
<name>A0A1F6DXQ8_9BACT</name>
<reference evidence="14 15" key="1">
    <citation type="journal article" date="2016" name="Nat. Commun.">
        <title>Thousands of microbial genomes shed light on interconnected biogeochemical processes in an aquifer system.</title>
        <authorList>
            <person name="Anantharaman K."/>
            <person name="Brown C.T."/>
            <person name="Hug L.A."/>
            <person name="Sharon I."/>
            <person name="Castelle C.J."/>
            <person name="Probst A.J."/>
            <person name="Thomas B.C."/>
            <person name="Singh A."/>
            <person name="Wilkins M.J."/>
            <person name="Karaoz U."/>
            <person name="Brodie E.L."/>
            <person name="Williams K.H."/>
            <person name="Hubbard S.S."/>
            <person name="Banfield J.F."/>
        </authorList>
    </citation>
    <scope>NUCLEOTIDE SEQUENCE [LARGE SCALE GENOMIC DNA]</scope>
</reference>
<sequence>EQFGLPVVAIRDLIRYIRTHPISKTTSSSVVREASAKLPTEYGTFDIHVYRSVLDKREHVALVLGDIEESMLVRVHSKCLTGDTLGSLMCDCGEQLRMSFGMIQRAGSGVLLYLDQEGRGIGLTNKIKAYAHQARGLDTVEANHALGFSPDERDYGIAADILRDLKIRDVSLLTNNPKKIRALRLHGIQVVKRVPLETAPNTTNHRYLSTKKRKLGHRLRCV</sequence>
<dbReference type="GO" id="GO:0046872">
    <property type="term" value="F:metal ion binding"/>
    <property type="evidence" value="ECO:0007669"/>
    <property type="project" value="UniProtKB-KW"/>
</dbReference>
<feature type="non-terminal residue" evidence="14">
    <location>
        <position position="1"/>
    </location>
</feature>
<evidence type="ECO:0000256" key="6">
    <source>
        <dbReference type="ARBA" id="ARBA00022723"/>
    </source>
</evidence>
<dbReference type="GO" id="GO:0005829">
    <property type="term" value="C:cytosol"/>
    <property type="evidence" value="ECO:0007669"/>
    <property type="project" value="TreeGrafter"/>
</dbReference>
<keyword evidence="9" id="KW-0862">Zinc</keyword>
<evidence type="ECO:0000256" key="11">
    <source>
        <dbReference type="ARBA" id="ARBA00043932"/>
    </source>
</evidence>
<dbReference type="PANTHER" id="PTHR21327">
    <property type="entry name" value="GTP CYCLOHYDROLASE II-RELATED"/>
    <property type="match status" value="1"/>
</dbReference>
<evidence type="ECO:0000256" key="5">
    <source>
        <dbReference type="ARBA" id="ARBA00022619"/>
    </source>
</evidence>
<comment type="catalytic activity">
    <reaction evidence="12">
        <text>GTP + 4 H2O = 2,5-diamino-6-hydroxy-4-(5-phosphoribosylamino)-pyrimidine + formate + 2 phosphate + 3 H(+)</text>
        <dbReference type="Rhea" id="RHEA:23704"/>
        <dbReference type="ChEBI" id="CHEBI:15377"/>
        <dbReference type="ChEBI" id="CHEBI:15378"/>
        <dbReference type="ChEBI" id="CHEBI:15740"/>
        <dbReference type="ChEBI" id="CHEBI:37565"/>
        <dbReference type="ChEBI" id="CHEBI:43474"/>
        <dbReference type="ChEBI" id="CHEBI:58614"/>
        <dbReference type="EC" id="3.5.4.25"/>
    </reaction>
</comment>
<dbReference type="AlphaFoldDB" id="A0A1F6DXQ8"/>
<evidence type="ECO:0000256" key="3">
    <source>
        <dbReference type="ARBA" id="ARBA00005520"/>
    </source>
</evidence>
<dbReference type="FunFam" id="3.40.50.10990:FF:000001">
    <property type="entry name" value="Riboflavin biosynthesis protein RibBA"/>
    <property type="match status" value="1"/>
</dbReference>
<feature type="domain" description="GTP cyclohydrolase II" evidence="13">
    <location>
        <begin position="33"/>
        <end position="195"/>
    </location>
</feature>
<keyword evidence="8 14" id="KW-0378">Hydrolase</keyword>
<dbReference type="EMBL" id="MFLK01000017">
    <property type="protein sequence ID" value="OGG66224.1"/>
    <property type="molecule type" value="Genomic_DNA"/>
</dbReference>
<evidence type="ECO:0000256" key="9">
    <source>
        <dbReference type="ARBA" id="ARBA00022833"/>
    </source>
</evidence>
<dbReference type="InterPro" id="IPR000926">
    <property type="entry name" value="RibA"/>
</dbReference>
<dbReference type="NCBIfam" id="TIGR00505">
    <property type="entry name" value="ribA"/>
    <property type="match status" value="1"/>
</dbReference>
<dbReference type="STRING" id="1798497.A3D71_03025"/>
<keyword evidence="7" id="KW-0547">Nucleotide-binding</keyword>
<keyword evidence="10" id="KW-0342">GTP-binding</keyword>
<dbReference type="SUPFAM" id="SSF142695">
    <property type="entry name" value="RibA-like"/>
    <property type="match status" value="1"/>
</dbReference>
<proteinExistence type="inferred from homology"/>
<dbReference type="GO" id="GO:0003935">
    <property type="term" value="F:GTP cyclohydrolase II activity"/>
    <property type="evidence" value="ECO:0007669"/>
    <property type="project" value="UniProtKB-EC"/>
</dbReference>
<evidence type="ECO:0000256" key="8">
    <source>
        <dbReference type="ARBA" id="ARBA00022801"/>
    </source>
</evidence>
<dbReference type="GO" id="GO:0005525">
    <property type="term" value="F:GTP binding"/>
    <property type="evidence" value="ECO:0007669"/>
    <property type="project" value="UniProtKB-KW"/>
</dbReference>
<evidence type="ECO:0000256" key="2">
    <source>
        <dbReference type="ARBA" id="ARBA00004853"/>
    </source>
</evidence>
<comment type="pathway">
    <text evidence="2">Cofactor biosynthesis; riboflavin biosynthesis; 5-amino-6-(D-ribitylamino)uracil from GTP: step 1/4.</text>
</comment>
<keyword evidence="6" id="KW-0479">Metal-binding</keyword>
<dbReference type="GO" id="GO:0009231">
    <property type="term" value="P:riboflavin biosynthetic process"/>
    <property type="evidence" value="ECO:0007669"/>
    <property type="project" value="UniProtKB-UniPathway"/>
</dbReference>
<evidence type="ECO:0000256" key="4">
    <source>
        <dbReference type="ARBA" id="ARBA00012762"/>
    </source>
</evidence>
<dbReference type="UniPathway" id="UPA00275"/>
<dbReference type="EC" id="3.5.4.25" evidence="4"/>
<evidence type="ECO:0000256" key="10">
    <source>
        <dbReference type="ARBA" id="ARBA00023134"/>
    </source>
</evidence>
<evidence type="ECO:0000256" key="12">
    <source>
        <dbReference type="ARBA" id="ARBA00049295"/>
    </source>
</evidence>
<comment type="caution">
    <text evidence="14">The sequence shown here is derived from an EMBL/GenBank/DDBJ whole genome shotgun (WGS) entry which is preliminary data.</text>
</comment>
<dbReference type="NCBIfam" id="NF001591">
    <property type="entry name" value="PRK00393.1"/>
    <property type="match status" value="1"/>
</dbReference>
<protein>
    <recommendedName>
        <fullName evidence="4">GTP cyclohydrolase II</fullName>
        <ecNumber evidence="4">3.5.4.25</ecNumber>
    </recommendedName>
</protein>
<gene>
    <name evidence="14" type="ORF">A3D71_03025</name>
</gene>